<dbReference type="Pfam" id="PF00072">
    <property type="entry name" value="Response_reg"/>
    <property type="match status" value="1"/>
</dbReference>
<evidence type="ECO:0000259" key="7">
    <source>
        <dbReference type="PROSITE" id="PS50112"/>
    </source>
</evidence>
<reference evidence="9 10" key="1">
    <citation type="journal article" date="2011" name="J. Bacteriol.">
        <title>Genome sequence of the verrucomicrobium Opitutus terrae PB90-1, an abundant inhabitant of rice paddy soil ecosystems.</title>
        <authorList>
            <person name="van Passel M.W."/>
            <person name="Kant R."/>
            <person name="Palva A."/>
            <person name="Copeland A."/>
            <person name="Lucas S."/>
            <person name="Lapidus A."/>
            <person name="Glavina del Rio T."/>
            <person name="Pitluck S."/>
            <person name="Goltsman E."/>
            <person name="Clum A."/>
            <person name="Sun H."/>
            <person name="Schmutz J."/>
            <person name="Larimer F.W."/>
            <person name="Land M.L."/>
            <person name="Hauser L."/>
            <person name="Kyrpides N."/>
            <person name="Mikhailova N."/>
            <person name="Richardson P.P."/>
            <person name="Janssen P.H."/>
            <person name="de Vos W.M."/>
            <person name="Smidt H."/>
        </authorList>
    </citation>
    <scope>NUCLEOTIDE SEQUENCE [LARGE SCALE GENOMIC DNA]</scope>
    <source>
        <strain evidence="10">DSM 11246 / JCM 15787 / PB90-1</strain>
    </source>
</reference>
<name>B1ZSE9_OPITP</name>
<dbReference type="Gene3D" id="3.30.565.10">
    <property type="entry name" value="Histidine kinase-like ATPase, C-terminal domain"/>
    <property type="match status" value="1"/>
</dbReference>
<dbReference type="Pfam" id="PF08447">
    <property type="entry name" value="PAS_3"/>
    <property type="match status" value="1"/>
</dbReference>
<dbReference type="InterPro" id="IPR001610">
    <property type="entry name" value="PAC"/>
</dbReference>
<evidence type="ECO:0000313" key="9">
    <source>
        <dbReference type="EMBL" id="ACB75751.1"/>
    </source>
</evidence>
<dbReference type="EC" id="2.7.13.3" evidence="2"/>
<evidence type="ECO:0000259" key="8">
    <source>
        <dbReference type="PROSITE" id="PS50113"/>
    </source>
</evidence>
<feature type="domain" description="PAS" evidence="7">
    <location>
        <begin position="398"/>
        <end position="449"/>
    </location>
</feature>
<dbReference type="OrthoDB" id="9784397at2"/>
<dbReference type="Pfam" id="PF08448">
    <property type="entry name" value="PAS_4"/>
    <property type="match status" value="1"/>
</dbReference>
<dbReference type="RefSeq" id="WP_012375286.1">
    <property type="nucleotide sequence ID" value="NC_010571.1"/>
</dbReference>
<keyword evidence="9" id="KW-0418">Kinase</keyword>
<dbReference type="NCBIfam" id="TIGR00229">
    <property type="entry name" value="sensory_box"/>
    <property type="match status" value="1"/>
</dbReference>
<dbReference type="STRING" id="452637.Oter_2469"/>
<dbReference type="SMART" id="SM00387">
    <property type="entry name" value="HATPase_c"/>
    <property type="match status" value="1"/>
</dbReference>
<dbReference type="EMBL" id="CP001032">
    <property type="protein sequence ID" value="ACB75751.1"/>
    <property type="molecule type" value="Genomic_DNA"/>
</dbReference>
<dbReference type="InterPro" id="IPR003594">
    <property type="entry name" value="HATPase_dom"/>
</dbReference>
<dbReference type="HOGENOM" id="CLU_321553_0_0_0"/>
<dbReference type="PRINTS" id="PR00344">
    <property type="entry name" value="BCTRLSENSOR"/>
</dbReference>
<keyword evidence="9" id="KW-0808">Transferase</keyword>
<dbReference type="SUPFAM" id="SSF55874">
    <property type="entry name" value="ATPase domain of HSP90 chaperone/DNA topoisomerase II/histidine kinase"/>
    <property type="match status" value="1"/>
</dbReference>
<dbReference type="eggNOG" id="COG4191">
    <property type="taxonomic scope" value="Bacteria"/>
</dbReference>
<accession>B1ZSE9</accession>
<keyword evidence="10" id="KW-1185">Reference proteome</keyword>
<dbReference type="AlphaFoldDB" id="B1ZSE9"/>
<dbReference type="Gene3D" id="3.30.450.20">
    <property type="entry name" value="PAS domain"/>
    <property type="match status" value="3"/>
</dbReference>
<dbReference type="InterPro" id="IPR003661">
    <property type="entry name" value="HisK_dim/P_dom"/>
</dbReference>
<organism evidence="9 10">
    <name type="scientific">Opitutus terrae (strain DSM 11246 / JCM 15787 / PB90-1)</name>
    <dbReference type="NCBI Taxonomy" id="452637"/>
    <lineage>
        <taxon>Bacteria</taxon>
        <taxon>Pseudomonadati</taxon>
        <taxon>Verrucomicrobiota</taxon>
        <taxon>Opitutia</taxon>
        <taxon>Opitutales</taxon>
        <taxon>Opitutaceae</taxon>
        <taxon>Opitutus</taxon>
    </lineage>
</organism>
<dbReference type="InterPro" id="IPR035965">
    <property type="entry name" value="PAS-like_dom_sf"/>
</dbReference>
<dbReference type="PROSITE" id="PS50112">
    <property type="entry name" value="PAS"/>
    <property type="match status" value="1"/>
</dbReference>
<dbReference type="SUPFAM" id="SSF52172">
    <property type="entry name" value="CheY-like"/>
    <property type="match status" value="1"/>
</dbReference>
<dbReference type="InterPro" id="IPR001789">
    <property type="entry name" value="Sig_transdc_resp-reg_receiver"/>
</dbReference>
<dbReference type="PROSITE" id="PS50109">
    <property type="entry name" value="HIS_KIN"/>
    <property type="match status" value="1"/>
</dbReference>
<sequence length="901" mass="96610">MNEPRPSTDPAAHRLAAADVAAVLLLDSHGRITGASASARALWQAAEGGLIGEPFASLFAFEVVADGPEWFEAQWEVLRDATLDRTATLDAQPRDGAPRAVQVRLERFSETFFLATVQPPAAAPTAPSANGDGSAYQLVAEQGAAGFFDLDLITNRATYSRSWKKMLGYVDAELPDTLETWRELIHPDDSGAAPDQVGRKPAAGARPFSVEFRMRHRLGHWVWVQCVGVQVLNATGQLERVVGLNLDVSERKEIEEASLANDERMETLGGGPLGAFDLDFTAKSFWFSPAWKKILGYRDDELADTLETLAAVLPADEIPGGVETWLLLLAPGQNTFVLAEELVGKDGQRVPVLLGAHRTLTRKRDLARIIGFICTAPTLTPRSAGSDDGLGAGLAQDAFAALAEGVLVTDATGRILHANPAAVRLLARKPDEIVGAAVADVFQLVHRESGRPGDDPCDRALGADQPLPLFSDHALVVGARPPAATDAASSPAETALPIVWTARASKDAENNPRGVVIVFRDPGEMSLTPEELVKANRFESLGLLAGGIAHDFNNLLATILAGVSLAKDNRNYSALEDCEKACLTAKGLTKQLLAFAKGGAGSQSVISPKEILQDAVKIAAAGSDAEITVNLTENVDPVRVDRAQILQVFQNLIVNALQAMPPKPHRAKLQLTAKNVTLAADQIPPLAEGNYVEIEVRDNGSGIAPENLQKIFDPFFTTKKHGTGLGLATVLSIVRKHGGQIAVDSVVGTGTAFTAFFPRADAPVEVQARRAPSLRFGTGRILLMDDDPKLSELTATMLESLDYKFDLAKNGEEAIQLYKRYLNIGRPYDVALLDITVVGGMGGEECFKALRDLDPEVRAIVSSGYDNEDMARRFLDMGFCGYLTKPYRVTDLGKVLKAVLG</sequence>
<evidence type="ECO:0000259" key="6">
    <source>
        <dbReference type="PROSITE" id="PS50110"/>
    </source>
</evidence>
<dbReference type="GO" id="GO:0000155">
    <property type="term" value="F:phosphorelay sensor kinase activity"/>
    <property type="evidence" value="ECO:0007669"/>
    <property type="project" value="InterPro"/>
</dbReference>
<evidence type="ECO:0000256" key="1">
    <source>
        <dbReference type="ARBA" id="ARBA00000085"/>
    </source>
</evidence>
<dbReference type="CDD" id="cd00130">
    <property type="entry name" value="PAS"/>
    <property type="match status" value="3"/>
</dbReference>
<gene>
    <name evidence="9" type="ordered locus">Oter_2469</name>
</gene>
<protein>
    <recommendedName>
        <fullName evidence="2">histidine kinase</fullName>
        <ecNumber evidence="2">2.7.13.3</ecNumber>
    </recommendedName>
</protein>
<feature type="domain" description="Response regulatory" evidence="6">
    <location>
        <begin position="780"/>
        <end position="900"/>
    </location>
</feature>
<dbReference type="Pfam" id="PF02518">
    <property type="entry name" value="HATPase_c"/>
    <property type="match status" value="1"/>
</dbReference>
<comment type="catalytic activity">
    <reaction evidence="1">
        <text>ATP + protein L-histidine = ADP + protein N-phospho-L-histidine.</text>
        <dbReference type="EC" id="2.7.13.3"/>
    </reaction>
</comment>
<feature type="domain" description="PAC" evidence="8">
    <location>
        <begin position="208"/>
        <end position="260"/>
    </location>
</feature>
<dbReference type="SMART" id="SM00388">
    <property type="entry name" value="HisKA"/>
    <property type="match status" value="1"/>
</dbReference>
<dbReference type="eggNOG" id="COG0784">
    <property type="taxonomic scope" value="Bacteria"/>
</dbReference>
<proteinExistence type="predicted"/>
<dbReference type="PROSITE" id="PS50110">
    <property type="entry name" value="RESPONSE_REGULATORY"/>
    <property type="match status" value="1"/>
</dbReference>
<dbReference type="InterPro" id="IPR011006">
    <property type="entry name" value="CheY-like_superfamily"/>
</dbReference>
<dbReference type="SUPFAM" id="SSF55785">
    <property type="entry name" value="PYP-like sensor domain (PAS domain)"/>
    <property type="match status" value="3"/>
</dbReference>
<dbReference type="SMART" id="SM00086">
    <property type="entry name" value="PAC"/>
    <property type="match status" value="1"/>
</dbReference>
<dbReference type="Proteomes" id="UP000007013">
    <property type="component" value="Chromosome"/>
</dbReference>
<dbReference type="InterPro" id="IPR036890">
    <property type="entry name" value="HATPase_C_sf"/>
</dbReference>
<keyword evidence="3 4" id="KW-0597">Phosphoprotein</keyword>
<dbReference type="PANTHER" id="PTHR43065:SF42">
    <property type="entry name" value="TWO-COMPONENT SENSOR PPRA"/>
    <property type="match status" value="1"/>
</dbReference>
<dbReference type="Gene3D" id="3.40.50.2300">
    <property type="match status" value="1"/>
</dbReference>
<evidence type="ECO:0000256" key="4">
    <source>
        <dbReference type="PROSITE-ProRule" id="PRU00169"/>
    </source>
</evidence>
<evidence type="ECO:0000313" key="10">
    <source>
        <dbReference type="Proteomes" id="UP000007013"/>
    </source>
</evidence>
<dbReference type="InterPro" id="IPR005467">
    <property type="entry name" value="His_kinase_dom"/>
</dbReference>
<dbReference type="InterPro" id="IPR000700">
    <property type="entry name" value="PAS-assoc_C"/>
</dbReference>
<dbReference type="CDD" id="cd00156">
    <property type="entry name" value="REC"/>
    <property type="match status" value="1"/>
</dbReference>
<evidence type="ECO:0000256" key="3">
    <source>
        <dbReference type="ARBA" id="ARBA00022553"/>
    </source>
</evidence>
<dbReference type="InterPro" id="IPR013655">
    <property type="entry name" value="PAS_fold_3"/>
</dbReference>
<feature type="domain" description="Histidine kinase" evidence="5">
    <location>
        <begin position="547"/>
        <end position="761"/>
    </location>
</feature>
<dbReference type="SMART" id="SM00091">
    <property type="entry name" value="PAS"/>
    <property type="match status" value="4"/>
</dbReference>
<dbReference type="PANTHER" id="PTHR43065">
    <property type="entry name" value="SENSOR HISTIDINE KINASE"/>
    <property type="match status" value="1"/>
</dbReference>
<dbReference type="InterPro" id="IPR013656">
    <property type="entry name" value="PAS_4"/>
</dbReference>
<feature type="modified residue" description="4-aspartylphosphate" evidence="4">
    <location>
        <position position="834"/>
    </location>
</feature>
<dbReference type="Gene3D" id="1.10.287.130">
    <property type="match status" value="1"/>
</dbReference>
<dbReference type="PROSITE" id="PS50113">
    <property type="entry name" value="PAC"/>
    <property type="match status" value="1"/>
</dbReference>
<evidence type="ECO:0000259" key="5">
    <source>
        <dbReference type="PROSITE" id="PS50109"/>
    </source>
</evidence>
<dbReference type="InterPro" id="IPR000014">
    <property type="entry name" value="PAS"/>
</dbReference>
<dbReference type="SMART" id="SM00448">
    <property type="entry name" value="REC"/>
    <property type="match status" value="1"/>
</dbReference>
<evidence type="ECO:0000256" key="2">
    <source>
        <dbReference type="ARBA" id="ARBA00012438"/>
    </source>
</evidence>
<dbReference type="KEGG" id="ote:Oter_2469"/>
<dbReference type="InterPro" id="IPR004358">
    <property type="entry name" value="Sig_transdc_His_kin-like_C"/>
</dbReference>